<protein>
    <recommendedName>
        <fullName evidence="4">HAUS augmin-like complex subunit 6 N-terminal domain-containing protein</fullName>
    </recommendedName>
</protein>
<evidence type="ECO:0008006" key="4">
    <source>
        <dbReference type="Google" id="ProtNLM"/>
    </source>
</evidence>
<proteinExistence type="predicted"/>
<organism evidence="2 3">
    <name type="scientific">Paramecium primaurelia</name>
    <dbReference type="NCBI Taxonomy" id="5886"/>
    <lineage>
        <taxon>Eukaryota</taxon>
        <taxon>Sar</taxon>
        <taxon>Alveolata</taxon>
        <taxon>Ciliophora</taxon>
        <taxon>Intramacronucleata</taxon>
        <taxon>Oligohymenophorea</taxon>
        <taxon>Peniculida</taxon>
        <taxon>Parameciidae</taxon>
        <taxon>Paramecium</taxon>
    </lineage>
</organism>
<evidence type="ECO:0000313" key="2">
    <source>
        <dbReference type="EMBL" id="CAD8102452.1"/>
    </source>
</evidence>
<evidence type="ECO:0000256" key="1">
    <source>
        <dbReference type="SAM" id="Coils"/>
    </source>
</evidence>
<name>A0A8S1PGM8_PARPR</name>
<dbReference type="Proteomes" id="UP000688137">
    <property type="component" value="Unassembled WGS sequence"/>
</dbReference>
<gene>
    <name evidence="2" type="ORF">PPRIM_AZ9-3.1.T1180117</name>
</gene>
<evidence type="ECO:0000313" key="3">
    <source>
        <dbReference type="Proteomes" id="UP000688137"/>
    </source>
</evidence>
<comment type="caution">
    <text evidence="2">The sequence shown here is derived from an EMBL/GenBank/DDBJ whole genome shotgun (WGS) entry which is preliminary data.</text>
</comment>
<dbReference type="AlphaFoldDB" id="A0A8S1PGM8"/>
<accession>A0A8S1PGM8</accession>
<reference evidence="2" key="1">
    <citation type="submission" date="2021-01" db="EMBL/GenBank/DDBJ databases">
        <authorList>
            <consortium name="Genoscope - CEA"/>
            <person name="William W."/>
        </authorList>
    </citation>
    <scope>NUCLEOTIDE SEQUENCE</scope>
</reference>
<dbReference type="OMA" id="CINDCND"/>
<feature type="coiled-coil region" evidence="1">
    <location>
        <begin position="315"/>
        <end position="369"/>
    </location>
</feature>
<sequence>MHYFKDHPTDQELIINNLRLLNYDIKEANSTFRLNIEQLSIENMKAHPKLTISVIHFIVSKLFDDDSFINSFKTLYPPRTQIEQSVYKQEIAKFLKNSNKIPKNFMITKVMMDQRIFIFLRYISEFALRSQFLSQFPTKQLKTFYLDPKRLLIEDRPCINDCNDMFIISNYQFENLQNLNIPTQIIKIMTGLIGHQILIQVKKLKKLLKENCLFIDSILPTIDQVSQQLKIERDFSLKLIQQLQNCKNQISPQYLSKERKLDRKPQLDQSYKVFNGIQNIIKQFQEQKMDINMNQIQSTIRLDKFCEEDNLNKLHEIHNNKIQNLTIQVEKIEKQTWVKDRGTKCIQQSEETLNKIKELRKLIQSKQINNNN</sequence>
<keyword evidence="1" id="KW-0175">Coiled coil</keyword>
<dbReference type="EMBL" id="CAJJDM010000121">
    <property type="protein sequence ID" value="CAD8102452.1"/>
    <property type="molecule type" value="Genomic_DNA"/>
</dbReference>
<keyword evidence="3" id="KW-1185">Reference proteome</keyword>